<keyword evidence="5 14" id="KW-0521">NADP</keyword>
<evidence type="ECO:0000256" key="8">
    <source>
        <dbReference type="ARBA" id="ARBA00023027"/>
    </source>
</evidence>
<dbReference type="Gene3D" id="3.40.50.720">
    <property type="entry name" value="NAD(P)-binding Rossmann-like Domain"/>
    <property type="match status" value="1"/>
</dbReference>
<dbReference type="PANTHER" id="PTHR20836">
    <property type="entry name" value="DIHYDRODIPICOLINATE REDUCTASE"/>
    <property type="match status" value="1"/>
</dbReference>
<feature type="domain" description="Dihydrodipicolinate reductase N-terminal" evidence="15">
    <location>
        <begin position="4"/>
        <end position="126"/>
    </location>
</feature>
<keyword evidence="9 14" id="KW-0457">Lysine biosynthesis</keyword>
<feature type="binding site" evidence="14">
    <location>
        <position position="157"/>
    </location>
    <ligand>
        <name>(S)-2,3,4,5-tetrahydrodipicolinate</name>
        <dbReference type="ChEBI" id="CHEBI:16845"/>
    </ligand>
</feature>
<comment type="subunit">
    <text evidence="14">Homotetramer.</text>
</comment>
<organism evidence="17 18">
    <name type="scientific">Halothiobacillus neapolitanus (strain ATCC 23641 / DSM 15147 / CIP 104769 / NCIMB 8539 / c2)</name>
    <name type="common">Thiobacillus neapolitanus</name>
    <dbReference type="NCBI Taxonomy" id="555778"/>
    <lineage>
        <taxon>Bacteria</taxon>
        <taxon>Pseudomonadati</taxon>
        <taxon>Pseudomonadota</taxon>
        <taxon>Gammaproteobacteria</taxon>
        <taxon>Chromatiales</taxon>
        <taxon>Halothiobacillaceae</taxon>
        <taxon>Halothiobacillus</taxon>
    </lineage>
</organism>
<keyword evidence="7 14" id="KW-0560">Oxidoreductase</keyword>
<dbReference type="PANTHER" id="PTHR20836:SF0">
    <property type="entry name" value="4-HYDROXY-TETRAHYDRODIPICOLINATE REDUCTASE 1, CHLOROPLASTIC-RELATED"/>
    <property type="match status" value="1"/>
</dbReference>
<dbReference type="PROSITE" id="PS01298">
    <property type="entry name" value="DAPB"/>
    <property type="match status" value="1"/>
</dbReference>
<feature type="active site" description="Proton donor/acceptor" evidence="14">
    <location>
        <position position="156"/>
    </location>
</feature>
<evidence type="ECO:0000259" key="16">
    <source>
        <dbReference type="Pfam" id="PF05173"/>
    </source>
</evidence>
<evidence type="ECO:0000313" key="17">
    <source>
        <dbReference type="EMBL" id="ACX96394.1"/>
    </source>
</evidence>
<comment type="caution">
    <text evidence="14">Was originally thought to be a dihydrodipicolinate reductase (DHDPR), catalyzing the conversion of dihydrodipicolinate to tetrahydrodipicolinate. However, it was shown in E.coli that the substrate of the enzymatic reaction is not dihydrodipicolinate (DHDP) but in fact (2S,4S)-4-hydroxy-2,3,4,5-tetrahydrodipicolinic acid (HTPA), the product released by the DapA-catalyzed reaction.</text>
</comment>
<evidence type="ECO:0000256" key="6">
    <source>
        <dbReference type="ARBA" id="ARBA00022915"/>
    </source>
</evidence>
<keyword evidence="3 14" id="KW-0963">Cytoplasm</keyword>
<evidence type="ECO:0000256" key="1">
    <source>
        <dbReference type="ARBA" id="ARBA00004496"/>
    </source>
</evidence>
<evidence type="ECO:0000256" key="11">
    <source>
        <dbReference type="ARBA" id="ARBA00038983"/>
    </source>
</evidence>
<keyword evidence="8 14" id="KW-0520">NAD</keyword>
<dbReference type="GO" id="GO:0005829">
    <property type="term" value="C:cytosol"/>
    <property type="evidence" value="ECO:0007669"/>
    <property type="project" value="TreeGrafter"/>
</dbReference>
<feature type="binding site" evidence="14">
    <location>
        <begin position="9"/>
        <end position="14"/>
    </location>
    <ligand>
        <name>NAD(+)</name>
        <dbReference type="ChEBI" id="CHEBI:57540"/>
    </ligand>
</feature>
<dbReference type="SUPFAM" id="SSF55347">
    <property type="entry name" value="Glyceraldehyde-3-phosphate dehydrogenase-like, C-terminal domain"/>
    <property type="match status" value="1"/>
</dbReference>
<dbReference type="GO" id="GO:0050661">
    <property type="term" value="F:NADP binding"/>
    <property type="evidence" value="ECO:0007669"/>
    <property type="project" value="UniProtKB-UniRule"/>
</dbReference>
<evidence type="ECO:0000256" key="7">
    <source>
        <dbReference type="ARBA" id="ARBA00023002"/>
    </source>
</evidence>
<evidence type="ECO:0000256" key="12">
    <source>
        <dbReference type="ARBA" id="ARBA00049080"/>
    </source>
</evidence>
<feature type="binding site" evidence="14">
    <location>
        <begin position="123"/>
        <end position="126"/>
    </location>
    <ligand>
        <name>NAD(+)</name>
        <dbReference type="ChEBI" id="CHEBI:57540"/>
    </ligand>
</feature>
<dbReference type="InterPro" id="IPR022663">
    <property type="entry name" value="DapB_C"/>
</dbReference>
<comment type="similarity">
    <text evidence="2 14">Belongs to the DapB family.</text>
</comment>
<dbReference type="GO" id="GO:0019877">
    <property type="term" value="P:diaminopimelate biosynthetic process"/>
    <property type="evidence" value="ECO:0007669"/>
    <property type="project" value="UniProtKB-UniRule"/>
</dbReference>
<dbReference type="InterPro" id="IPR022664">
    <property type="entry name" value="DapB_N_CS"/>
</dbReference>
<evidence type="ECO:0000256" key="2">
    <source>
        <dbReference type="ARBA" id="ARBA00006642"/>
    </source>
</evidence>
<dbReference type="AlphaFoldDB" id="D0L121"/>
<dbReference type="PIRSF" id="PIRSF000161">
    <property type="entry name" value="DHPR"/>
    <property type="match status" value="1"/>
</dbReference>
<evidence type="ECO:0000259" key="15">
    <source>
        <dbReference type="Pfam" id="PF01113"/>
    </source>
</evidence>
<comment type="caution">
    <text evidence="14">Lacks conserved residue(s) required for the propagation of feature annotation.</text>
</comment>
<dbReference type="GO" id="GO:0009089">
    <property type="term" value="P:lysine biosynthetic process via diaminopimelate"/>
    <property type="evidence" value="ECO:0007669"/>
    <property type="project" value="UniProtKB-UniRule"/>
</dbReference>
<dbReference type="FunFam" id="3.40.50.720:FF:000048">
    <property type="entry name" value="4-hydroxy-tetrahydrodipicolinate reductase"/>
    <property type="match status" value="1"/>
</dbReference>
<dbReference type="HAMAP" id="MF_00102">
    <property type="entry name" value="DapB"/>
    <property type="match status" value="1"/>
</dbReference>
<dbReference type="Proteomes" id="UP000009102">
    <property type="component" value="Chromosome"/>
</dbReference>
<protein>
    <recommendedName>
        <fullName evidence="11 14">4-hydroxy-tetrahydrodipicolinate reductase</fullName>
        <shortName evidence="14">HTPA reductase</shortName>
        <ecNumber evidence="11 14">1.17.1.8</ecNumber>
    </recommendedName>
</protein>
<dbReference type="FunFam" id="3.30.360.10:FF:000004">
    <property type="entry name" value="4-hydroxy-tetrahydrodipicolinate reductase"/>
    <property type="match status" value="1"/>
</dbReference>
<dbReference type="InterPro" id="IPR023940">
    <property type="entry name" value="DHDPR_bac"/>
</dbReference>
<dbReference type="InterPro" id="IPR036291">
    <property type="entry name" value="NAD(P)-bd_dom_sf"/>
</dbReference>
<dbReference type="InterPro" id="IPR000846">
    <property type="entry name" value="DapB_N"/>
</dbReference>
<dbReference type="RefSeq" id="WP_012824428.1">
    <property type="nucleotide sequence ID" value="NC_013422.1"/>
</dbReference>
<name>D0L121_HALNC</name>
<reference evidence="17 18" key="1">
    <citation type="submission" date="2009-10" db="EMBL/GenBank/DDBJ databases">
        <title>Complete sequence of Halothiobacillus neapolitanus c2.</title>
        <authorList>
            <consortium name="US DOE Joint Genome Institute"/>
            <person name="Lucas S."/>
            <person name="Copeland A."/>
            <person name="Lapidus A."/>
            <person name="Glavina del Rio T."/>
            <person name="Tice H."/>
            <person name="Bruce D."/>
            <person name="Goodwin L."/>
            <person name="Pitluck S."/>
            <person name="Davenport K."/>
            <person name="Brettin T."/>
            <person name="Detter J.C."/>
            <person name="Han C."/>
            <person name="Tapia R."/>
            <person name="Larimer F."/>
            <person name="Land M."/>
            <person name="Hauser L."/>
            <person name="Kyrpides N."/>
            <person name="Mikhailova N."/>
            <person name="Kerfeld C."/>
            <person name="Cannon G."/>
            <person name="Heinhort S."/>
        </authorList>
    </citation>
    <scope>NUCLEOTIDE SEQUENCE [LARGE SCALE GENOMIC DNA]</scope>
    <source>
        <strain evidence="18">ATCC 23641 / c2</strain>
    </source>
</reference>
<dbReference type="EMBL" id="CP001801">
    <property type="protein sequence ID" value="ACX96394.1"/>
    <property type="molecule type" value="Genomic_DNA"/>
</dbReference>
<keyword evidence="18" id="KW-1185">Reference proteome</keyword>
<sequence length="268" mass="28240">MACRIAVAGVNGRMGRVLVEATVQNPDTILGAALVRQGSPLVGQDAGQLAGVGILNCAIDDDLSRVSSDFDVLIDFTSIDATLENLAVCRAQHRAMVIGTTGFSAEQKVMLSEAGQDIPLVFAPNMSIGVNVLLGVVAQTARLLGEGYDVEIIEAHHRHKVDAPSGTALRLGEAVAEAYDRDLAEVAVYGREGHTGARDPQTIGFATVRGGDVVGDHTVLFAGIGERIELTHKASSRMTFAQGAVRAATWLKNQPPGLYDMQDVLGLK</sequence>
<evidence type="ECO:0000256" key="3">
    <source>
        <dbReference type="ARBA" id="ARBA00022490"/>
    </source>
</evidence>
<dbReference type="SUPFAM" id="SSF51735">
    <property type="entry name" value="NAD(P)-binding Rossmann-fold domains"/>
    <property type="match status" value="1"/>
</dbReference>
<evidence type="ECO:0000313" key="18">
    <source>
        <dbReference type="Proteomes" id="UP000009102"/>
    </source>
</evidence>
<dbReference type="GO" id="GO:0051287">
    <property type="term" value="F:NAD binding"/>
    <property type="evidence" value="ECO:0007669"/>
    <property type="project" value="UniProtKB-UniRule"/>
</dbReference>
<feature type="domain" description="Dihydrodipicolinate reductase C-terminal" evidence="16">
    <location>
        <begin position="129"/>
        <end position="265"/>
    </location>
</feature>
<gene>
    <name evidence="14" type="primary">dapB</name>
    <name evidence="17" type="ordered locus">Hneap_1564</name>
</gene>
<dbReference type="STRING" id="555778.Hneap_1564"/>
<dbReference type="KEGG" id="hna:Hneap_1564"/>
<dbReference type="EC" id="1.17.1.8" evidence="11 14"/>
<comment type="catalytic activity">
    <reaction evidence="12 14">
        <text>(S)-2,3,4,5-tetrahydrodipicolinate + NADP(+) + H2O = (2S,4S)-4-hydroxy-2,3,4,5-tetrahydrodipicolinate + NADPH + H(+)</text>
        <dbReference type="Rhea" id="RHEA:35331"/>
        <dbReference type="ChEBI" id="CHEBI:15377"/>
        <dbReference type="ChEBI" id="CHEBI:15378"/>
        <dbReference type="ChEBI" id="CHEBI:16845"/>
        <dbReference type="ChEBI" id="CHEBI:57783"/>
        <dbReference type="ChEBI" id="CHEBI:58349"/>
        <dbReference type="ChEBI" id="CHEBI:67139"/>
        <dbReference type="EC" id="1.17.1.8"/>
    </reaction>
</comment>
<dbReference type="eggNOG" id="COG0289">
    <property type="taxonomic scope" value="Bacteria"/>
</dbReference>
<accession>D0L121</accession>
<comment type="subcellular location">
    <subcellularLocation>
        <location evidence="1 14">Cytoplasm</location>
    </subcellularLocation>
</comment>
<comment type="function">
    <text evidence="14">Catalyzes the conversion of 4-hydroxy-tetrahydrodipicolinate (HTPA) to tetrahydrodipicolinate.</text>
</comment>
<feature type="active site" description="Proton donor" evidence="14">
    <location>
        <position position="160"/>
    </location>
</feature>
<comment type="pathway">
    <text evidence="10 14">Amino-acid biosynthesis; L-lysine biosynthesis via DAP pathway; (S)-tetrahydrodipicolinate from L-aspartate: step 4/4.</text>
</comment>
<dbReference type="GO" id="GO:0016726">
    <property type="term" value="F:oxidoreductase activity, acting on CH or CH2 groups, NAD or NADP as acceptor"/>
    <property type="evidence" value="ECO:0007669"/>
    <property type="project" value="UniProtKB-UniRule"/>
</dbReference>
<keyword evidence="6 14" id="KW-0220">Diaminopimelate biosynthesis</keyword>
<feature type="binding site" evidence="14">
    <location>
        <begin position="166"/>
        <end position="167"/>
    </location>
    <ligand>
        <name>(S)-2,3,4,5-tetrahydrodipicolinate</name>
        <dbReference type="ChEBI" id="CHEBI:16845"/>
    </ligand>
</feature>
<dbReference type="Pfam" id="PF01113">
    <property type="entry name" value="DapB_N"/>
    <property type="match status" value="1"/>
</dbReference>
<dbReference type="UniPathway" id="UPA00034">
    <property type="reaction ID" value="UER00018"/>
</dbReference>
<evidence type="ECO:0000256" key="10">
    <source>
        <dbReference type="ARBA" id="ARBA00037922"/>
    </source>
</evidence>
<dbReference type="Pfam" id="PF05173">
    <property type="entry name" value="DapB_C"/>
    <property type="match status" value="1"/>
</dbReference>
<dbReference type="GO" id="GO:0008839">
    <property type="term" value="F:4-hydroxy-tetrahydrodipicolinate reductase"/>
    <property type="evidence" value="ECO:0007669"/>
    <property type="project" value="UniProtKB-UniRule"/>
</dbReference>
<evidence type="ECO:0000256" key="9">
    <source>
        <dbReference type="ARBA" id="ARBA00023154"/>
    </source>
</evidence>
<evidence type="ECO:0000256" key="5">
    <source>
        <dbReference type="ARBA" id="ARBA00022857"/>
    </source>
</evidence>
<dbReference type="HOGENOM" id="CLU_047479_2_1_6"/>
<comment type="catalytic activity">
    <reaction evidence="13 14">
        <text>(S)-2,3,4,5-tetrahydrodipicolinate + NAD(+) + H2O = (2S,4S)-4-hydroxy-2,3,4,5-tetrahydrodipicolinate + NADH + H(+)</text>
        <dbReference type="Rhea" id="RHEA:35323"/>
        <dbReference type="ChEBI" id="CHEBI:15377"/>
        <dbReference type="ChEBI" id="CHEBI:15378"/>
        <dbReference type="ChEBI" id="CHEBI:16845"/>
        <dbReference type="ChEBI" id="CHEBI:57540"/>
        <dbReference type="ChEBI" id="CHEBI:57945"/>
        <dbReference type="ChEBI" id="CHEBI:67139"/>
        <dbReference type="EC" id="1.17.1.8"/>
    </reaction>
</comment>
<keyword evidence="4 14" id="KW-0028">Amino-acid biosynthesis</keyword>
<proteinExistence type="inferred from homology"/>
<evidence type="ECO:0000256" key="13">
    <source>
        <dbReference type="ARBA" id="ARBA00049396"/>
    </source>
</evidence>
<dbReference type="OrthoDB" id="9790352at2"/>
<dbReference type="Gene3D" id="3.30.360.10">
    <property type="entry name" value="Dihydrodipicolinate Reductase, domain 2"/>
    <property type="match status" value="1"/>
</dbReference>
<dbReference type="CDD" id="cd02274">
    <property type="entry name" value="DHDPR_N"/>
    <property type="match status" value="1"/>
</dbReference>
<feature type="binding site" evidence="14">
    <location>
        <begin position="99"/>
        <end position="101"/>
    </location>
    <ligand>
        <name>NAD(+)</name>
        <dbReference type="ChEBI" id="CHEBI:57540"/>
    </ligand>
</feature>
<dbReference type="NCBIfam" id="TIGR00036">
    <property type="entry name" value="dapB"/>
    <property type="match status" value="1"/>
</dbReference>
<evidence type="ECO:0000256" key="4">
    <source>
        <dbReference type="ARBA" id="ARBA00022605"/>
    </source>
</evidence>
<evidence type="ECO:0000256" key="14">
    <source>
        <dbReference type="HAMAP-Rule" id="MF_00102"/>
    </source>
</evidence>